<accession>A0ABW1J2S1</accession>
<dbReference type="PANTHER" id="PTHR47623:SF1">
    <property type="entry name" value="OS09G0287300 PROTEIN"/>
    <property type="match status" value="1"/>
</dbReference>
<gene>
    <name evidence="2" type="ORF">ACFQE5_12835</name>
</gene>
<comment type="caution">
    <text evidence="2">The sequence shown here is derived from an EMBL/GenBank/DDBJ whole genome shotgun (WGS) entry which is preliminary data.</text>
</comment>
<dbReference type="RefSeq" id="WP_379585124.1">
    <property type="nucleotide sequence ID" value="NZ_JBHSQW010000026.1"/>
</dbReference>
<reference evidence="3" key="1">
    <citation type="journal article" date="2019" name="Int. J. Syst. Evol. Microbiol.">
        <title>The Global Catalogue of Microorganisms (GCM) 10K type strain sequencing project: providing services to taxonomists for standard genome sequencing and annotation.</title>
        <authorList>
            <consortium name="The Broad Institute Genomics Platform"/>
            <consortium name="The Broad Institute Genome Sequencing Center for Infectious Disease"/>
            <person name="Wu L."/>
            <person name="Ma J."/>
        </authorList>
    </citation>
    <scope>NUCLEOTIDE SEQUENCE [LARGE SCALE GENOMIC DNA]</scope>
    <source>
        <strain evidence="3">CCM 8391</strain>
    </source>
</reference>
<proteinExistence type="predicted"/>
<dbReference type="InterPro" id="IPR029033">
    <property type="entry name" value="His_PPase_superfam"/>
</dbReference>
<dbReference type="SMART" id="SM00855">
    <property type="entry name" value="PGAM"/>
    <property type="match status" value="1"/>
</dbReference>
<protein>
    <submittedName>
        <fullName evidence="2">SixA phosphatase family protein</fullName>
    </submittedName>
</protein>
<dbReference type="EMBL" id="JBHSQW010000026">
    <property type="protein sequence ID" value="MFC5995098.1"/>
    <property type="molecule type" value="Genomic_DNA"/>
</dbReference>
<dbReference type="PANTHER" id="PTHR47623">
    <property type="entry name" value="OS09G0287300 PROTEIN"/>
    <property type="match status" value="1"/>
</dbReference>
<dbReference type="Pfam" id="PF00300">
    <property type="entry name" value="His_Phos_1"/>
    <property type="match status" value="1"/>
</dbReference>
<evidence type="ECO:0000313" key="2">
    <source>
        <dbReference type="EMBL" id="MFC5995098.1"/>
    </source>
</evidence>
<sequence length="154" mass="16670">MLLRHAKSAWPDGVPDPNRPLGKRGLRDAPAVGRWLRAHVGGIDTVVCSPALRTRQTWELASGELDDPPAPRFDERVYAANARELLTVVRKLPEEARTAVLVGHNPALQEFVELLSGVAVEMKTSAIAVAAWSSGWADADARVAVLEEHATPRG</sequence>
<dbReference type="CDD" id="cd07067">
    <property type="entry name" value="HP_PGM_like"/>
    <property type="match status" value="1"/>
</dbReference>
<dbReference type="Proteomes" id="UP001596302">
    <property type="component" value="Unassembled WGS sequence"/>
</dbReference>
<name>A0ABW1J2S1_9PSEU</name>
<dbReference type="Gene3D" id="3.40.50.1240">
    <property type="entry name" value="Phosphoglycerate mutase-like"/>
    <property type="match status" value="1"/>
</dbReference>
<evidence type="ECO:0000256" key="1">
    <source>
        <dbReference type="SAM" id="MobiDB-lite"/>
    </source>
</evidence>
<dbReference type="InterPro" id="IPR013078">
    <property type="entry name" value="His_Pase_superF_clade-1"/>
</dbReference>
<organism evidence="2 3">
    <name type="scientific">Pseudonocardia hispaniensis</name>
    <dbReference type="NCBI Taxonomy" id="904933"/>
    <lineage>
        <taxon>Bacteria</taxon>
        <taxon>Bacillati</taxon>
        <taxon>Actinomycetota</taxon>
        <taxon>Actinomycetes</taxon>
        <taxon>Pseudonocardiales</taxon>
        <taxon>Pseudonocardiaceae</taxon>
        <taxon>Pseudonocardia</taxon>
    </lineage>
</organism>
<feature type="region of interest" description="Disordered" evidence="1">
    <location>
        <begin position="1"/>
        <end position="25"/>
    </location>
</feature>
<evidence type="ECO:0000313" key="3">
    <source>
        <dbReference type="Proteomes" id="UP001596302"/>
    </source>
</evidence>
<dbReference type="SUPFAM" id="SSF53254">
    <property type="entry name" value="Phosphoglycerate mutase-like"/>
    <property type="match status" value="1"/>
</dbReference>
<keyword evidence="3" id="KW-1185">Reference proteome</keyword>